<dbReference type="Proteomes" id="UP000035642">
    <property type="component" value="Unassembled WGS sequence"/>
</dbReference>
<name>A0A0K0DHF7_ANGCA</name>
<organism evidence="1 2">
    <name type="scientific">Angiostrongylus cantonensis</name>
    <name type="common">Rat lungworm</name>
    <dbReference type="NCBI Taxonomy" id="6313"/>
    <lineage>
        <taxon>Eukaryota</taxon>
        <taxon>Metazoa</taxon>
        <taxon>Ecdysozoa</taxon>
        <taxon>Nematoda</taxon>
        <taxon>Chromadorea</taxon>
        <taxon>Rhabditida</taxon>
        <taxon>Rhabditina</taxon>
        <taxon>Rhabditomorpha</taxon>
        <taxon>Strongyloidea</taxon>
        <taxon>Metastrongylidae</taxon>
        <taxon>Angiostrongylus</taxon>
    </lineage>
</organism>
<reference evidence="2" key="2">
    <citation type="submission" date="2017-02" db="UniProtKB">
        <authorList>
            <consortium name="WormBaseParasite"/>
        </authorList>
    </citation>
    <scope>IDENTIFICATION</scope>
</reference>
<dbReference type="WBParaSite" id="ACAC_0001061901-mRNA-1">
    <property type="protein sequence ID" value="ACAC_0001061901-mRNA-1"/>
    <property type="gene ID" value="ACAC_0001061901"/>
</dbReference>
<proteinExistence type="predicted"/>
<reference evidence="1" key="1">
    <citation type="submission" date="2012-09" db="EMBL/GenBank/DDBJ databases">
        <authorList>
            <person name="Martin A.A."/>
        </authorList>
    </citation>
    <scope>NUCLEOTIDE SEQUENCE</scope>
</reference>
<sequence length="66" mass="7799">LFSDQVQSSKNCVAQIYEERKKQRQGYAIYAFNHLRTMLNGVECMAHPSGIDQRRERYPLSYILFV</sequence>
<protein>
    <submittedName>
        <fullName evidence="2">Transposase</fullName>
    </submittedName>
</protein>
<keyword evidence="1" id="KW-1185">Reference proteome</keyword>
<evidence type="ECO:0000313" key="2">
    <source>
        <dbReference type="WBParaSite" id="ACAC_0001061901-mRNA-1"/>
    </source>
</evidence>
<dbReference type="AlphaFoldDB" id="A0A0K0DHF7"/>
<evidence type="ECO:0000313" key="1">
    <source>
        <dbReference type="Proteomes" id="UP000035642"/>
    </source>
</evidence>
<accession>A0A0K0DHF7</accession>